<comment type="subcellular location">
    <subcellularLocation>
        <location evidence="1">Cell envelope</location>
    </subcellularLocation>
</comment>
<dbReference type="EMBL" id="LRPN01000067">
    <property type="protein sequence ID" value="KWZ81842.1"/>
    <property type="molecule type" value="Genomic_DNA"/>
</dbReference>
<evidence type="ECO:0000256" key="1">
    <source>
        <dbReference type="ARBA" id="ARBA00004196"/>
    </source>
</evidence>
<evidence type="ECO:0000313" key="9">
    <source>
        <dbReference type="EMBL" id="KWZ81842.1"/>
    </source>
</evidence>
<sequence>MSKLANRTNFGKEKAMGQHVKKGAFLFLSAMLVVLLSACAKKDELPDGAKLIHKDTFTFVASGEFKPFSYVKDDLTMTGFDIEVGNAIAKELGLKPVQKRMKFKGLVEGINTGRADAAVASHTVTPQRSKHVIFTTPYYYSGPQIFTRPDSAIKTVKDLSGKEVAAAKGSTYADIASKYTKNVKVYDSDITALKALSEGRHDAVITDFVTGKTAIKEGYKITGRQLIERSEQAIVVAKDNPKLAKDINRALEKLRKDGTLARISKKYFGKDITKKPN</sequence>
<organism evidence="9 10">
    <name type="scientific">Heyndrickxia coagulans</name>
    <name type="common">Weizmannia coagulans</name>
    <dbReference type="NCBI Taxonomy" id="1398"/>
    <lineage>
        <taxon>Bacteria</taxon>
        <taxon>Bacillati</taxon>
        <taxon>Bacillota</taxon>
        <taxon>Bacilli</taxon>
        <taxon>Bacillales</taxon>
        <taxon>Bacillaceae</taxon>
        <taxon>Heyndrickxia</taxon>
    </lineage>
</organism>
<evidence type="ECO:0000256" key="5">
    <source>
        <dbReference type="ARBA" id="ARBA00023288"/>
    </source>
</evidence>
<evidence type="ECO:0000256" key="3">
    <source>
        <dbReference type="ARBA" id="ARBA00022729"/>
    </source>
</evidence>
<evidence type="ECO:0000259" key="8">
    <source>
        <dbReference type="SMART" id="SM00079"/>
    </source>
</evidence>
<name>A0A133KQR3_HEYCO</name>
<dbReference type="InterPro" id="IPR018313">
    <property type="entry name" value="SBP_3_CS"/>
</dbReference>
<feature type="domain" description="Ionotropic glutamate receptor C-terminal" evidence="8">
    <location>
        <begin position="56"/>
        <end position="270"/>
    </location>
</feature>
<dbReference type="Proteomes" id="UP000070376">
    <property type="component" value="Unassembled WGS sequence"/>
</dbReference>
<keyword evidence="5" id="KW-0449">Lipoprotein</keyword>
<evidence type="ECO:0000256" key="6">
    <source>
        <dbReference type="RuleBase" id="RU003744"/>
    </source>
</evidence>
<dbReference type="GO" id="GO:0030313">
    <property type="term" value="C:cell envelope"/>
    <property type="evidence" value="ECO:0007669"/>
    <property type="project" value="UniProtKB-SubCell"/>
</dbReference>
<dbReference type="Pfam" id="PF00497">
    <property type="entry name" value="SBP_bac_3"/>
    <property type="match status" value="1"/>
</dbReference>
<dbReference type="Gene3D" id="3.40.190.10">
    <property type="entry name" value="Periplasmic binding protein-like II"/>
    <property type="match status" value="2"/>
</dbReference>
<dbReference type="SMART" id="SM00062">
    <property type="entry name" value="PBPb"/>
    <property type="match status" value="1"/>
</dbReference>
<evidence type="ECO:0000259" key="7">
    <source>
        <dbReference type="SMART" id="SM00062"/>
    </source>
</evidence>
<keyword evidence="4" id="KW-0564">Palmitate</keyword>
<dbReference type="InterPro" id="IPR001638">
    <property type="entry name" value="Solute-binding_3/MltF_N"/>
</dbReference>
<feature type="domain" description="Solute-binding protein family 3/N-terminal" evidence="7">
    <location>
        <begin position="56"/>
        <end position="271"/>
    </location>
</feature>
<dbReference type="GO" id="GO:0016020">
    <property type="term" value="C:membrane"/>
    <property type="evidence" value="ECO:0007669"/>
    <property type="project" value="InterPro"/>
</dbReference>
<dbReference type="InterPro" id="IPR001320">
    <property type="entry name" value="Iontro_rcpt_C"/>
</dbReference>
<evidence type="ECO:0000256" key="2">
    <source>
        <dbReference type="ARBA" id="ARBA00010333"/>
    </source>
</evidence>
<gene>
    <name evidence="9" type="ORF">HMPREF3213_01855</name>
</gene>
<keyword evidence="3" id="KW-0732">Signal</keyword>
<dbReference type="PANTHER" id="PTHR35936">
    <property type="entry name" value="MEMBRANE-BOUND LYTIC MUREIN TRANSGLYCOSYLASE F"/>
    <property type="match status" value="1"/>
</dbReference>
<evidence type="ECO:0000313" key="10">
    <source>
        <dbReference type="Proteomes" id="UP000070376"/>
    </source>
</evidence>
<dbReference type="SMART" id="SM00079">
    <property type="entry name" value="PBPe"/>
    <property type="match status" value="1"/>
</dbReference>
<protein>
    <submittedName>
        <fullName evidence="9">ABC transporter, substrate-binding protein, family 3</fullName>
    </submittedName>
</protein>
<evidence type="ECO:0000256" key="4">
    <source>
        <dbReference type="ARBA" id="ARBA00023139"/>
    </source>
</evidence>
<dbReference type="PROSITE" id="PS01039">
    <property type="entry name" value="SBP_BACTERIAL_3"/>
    <property type="match status" value="1"/>
</dbReference>
<comment type="caution">
    <text evidence="9">The sequence shown here is derived from an EMBL/GenBank/DDBJ whole genome shotgun (WGS) entry which is preliminary data.</text>
</comment>
<reference evidence="10" key="1">
    <citation type="submission" date="2016-01" db="EMBL/GenBank/DDBJ databases">
        <authorList>
            <person name="Mitreva M."/>
            <person name="Pepin K.H."/>
            <person name="Mihindukulasuriya K.A."/>
            <person name="Fulton R."/>
            <person name="Fronick C."/>
            <person name="O'Laughlin M."/>
            <person name="Miner T."/>
            <person name="Herter B."/>
            <person name="Rosa B.A."/>
            <person name="Cordes M."/>
            <person name="Tomlinson C."/>
            <person name="Wollam A."/>
            <person name="Palsikar V.B."/>
            <person name="Mardis E.R."/>
            <person name="Wilson R.K."/>
        </authorList>
    </citation>
    <scope>NUCLEOTIDE SEQUENCE [LARGE SCALE GENOMIC DNA]</scope>
    <source>
        <strain evidence="10">GED7749B</strain>
    </source>
</reference>
<dbReference type="GO" id="GO:0015276">
    <property type="term" value="F:ligand-gated monoatomic ion channel activity"/>
    <property type="evidence" value="ECO:0007669"/>
    <property type="project" value="InterPro"/>
</dbReference>
<dbReference type="PATRIC" id="fig|1398.22.peg.1858"/>
<dbReference type="PANTHER" id="PTHR35936:SF19">
    <property type="entry name" value="AMINO-ACID-BINDING PROTEIN YXEM-RELATED"/>
    <property type="match status" value="1"/>
</dbReference>
<accession>A0A133KQR3</accession>
<comment type="similarity">
    <text evidence="2 6">Belongs to the bacterial solute-binding protein 3 family.</text>
</comment>
<proteinExistence type="inferred from homology"/>
<dbReference type="AlphaFoldDB" id="A0A133KQR3"/>
<dbReference type="SUPFAM" id="SSF53850">
    <property type="entry name" value="Periplasmic binding protein-like II"/>
    <property type="match status" value="1"/>
</dbReference>